<comment type="caution">
    <text evidence="2">The sequence shown here is derived from an EMBL/GenBank/DDBJ whole genome shotgun (WGS) entry which is preliminary data.</text>
</comment>
<protein>
    <recommendedName>
        <fullName evidence="1">Ionotropic receptor 75a N-terminal domain-containing protein</fullName>
    </recommendedName>
</protein>
<organism evidence="2 3">
    <name type="scientific">Diploptera punctata</name>
    <name type="common">Pacific beetle cockroach</name>
    <dbReference type="NCBI Taxonomy" id="6984"/>
    <lineage>
        <taxon>Eukaryota</taxon>
        <taxon>Metazoa</taxon>
        <taxon>Ecdysozoa</taxon>
        <taxon>Arthropoda</taxon>
        <taxon>Hexapoda</taxon>
        <taxon>Insecta</taxon>
        <taxon>Pterygota</taxon>
        <taxon>Neoptera</taxon>
        <taxon>Polyneoptera</taxon>
        <taxon>Dictyoptera</taxon>
        <taxon>Blattodea</taxon>
        <taxon>Blaberoidea</taxon>
        <taxon>Blaberidae</taxon>
        <taxon>Diplopterinae</taxon>
        <taxon>Diploptera</taxon>
    </lineage>
</organism>
<evidence type="ECO:0000259" key="1">
    <source>
        <dbReference type="Pfam" id="PF24576"/>
    </source>
</evidence>
<dbReference type="Proteomes" id="UP001233999">
    <property type="component" value="Unassembled WGS sequence"/>
</dbReference>
<dbReference type="AlphaFoldDB" id="A0AAD8ABL4"/>
<dbReference type="Pfam" id="PF24576">
    <property type="entry name" value="IR75A_N"/>
    <property type="match status" value="1"/>
</dbReference>
<dbReference type="InterPro" id="IPR057074">
    <property type="entry name" value="IR75A_N"/>
</dbReference>
<dbReference type="EMBL" id="JASPKZ010002299">
    <property type="protein sequence ID" value="KAJ9596017.1"/>
    <property type="molecule type" value="Genomic_DNA"/>
</dbReference>
<name>A0AAD8ABL4_DIPPU</name>
<proteinExistence type="predicted"/>
<gene>
    <name evidence="2" type="ORF">L9F63_012750</name>
</gene>
<keyword evidence="3" id="KW-1185">Reference proteome</keyword>
<reference evidence="2" key="2">
    <citation type="submission" date="2023-05" db="EMBL/GenBank/DDBJ databases">
        <authorList>
            <person name="Fouks B."/>
        </authorList>
    </citation>
    <scope>NUCLEOTIDE SEQUENCE</scope>
    <source>
        <strain evidence="2">Stay&amp;Tobe</strain>
        <tissue evidence="2">Testes</tissue>
    </source>
</reference>
<feature type="domain" description="Ionotropic receptor 75a N-terminal" evidence="1">
    <location>
        <begin position="65"/>
        <end position="192"/>
    </location>
</feature>
<evidence type="ECO:0000313" key="2">
    <source>
        <dbReference type="EMBL" id="KAJ9596017.1"/>
    </source>
</evidence>
<accession>A0AAD8ABL4</accession>
<evidence type="ECO:0000313" key="3">
    <source>
        <dbReference type="Proteomes" id="UP001233999"/>
    </source>
</evidence>
<feature type="non-terminal residue" evidence="2">
    <location>
        <position position="195"/>
    </location>
</feature>
<reference evidence="2" key="1">
    <citation type="journal article" date="2023" name="IScience">
        <title>Live-bearing cockroach genome reveals convergent evolutionary mechanisms linked to viviparity in insects and beyond.</title>
        <authorList>
            <person name="Fouks B."/>
            <person name="Harrison M.C."/>
            <person name="Mikhailova A.A."/>
            <person name="Marchal E."/>
            <person name="English S."/>
            <person name="Carruthers M."/>
            <person name="Jennings E.C."/>
            <person name="Chiamaka E.L."/>
            <person name="Frigard R.A."/>
            <person name="Pippel M."/>
            <person name="Attardo G.M."/>
            <person name="Benoit J.B."/>
            <person name="Bornberg-Bauer E."/>
            <person name="Tobe S.S."/>
        </authorList>
    </citation>
    <scope>NUCLEOTIDE SEQUENCE</scope>
    <source>
        <strain evidence="2">Stay&amp;Tobe</strain>
    </source>
</reference>
<sequence length="195" mass="22502">MTFYFAILCHVSCGRDVNRNQFIEDFLTFQARSAPASLVTAFLCWRTDALLALSNHMAKSGIMFNTHAVSDAHVLSRYKQHLYQYFILDLDCQHPQLILTQAHQLNMLRKQNRWLLLHENGFNNTFGELDIVLDSDVTLCSAQYELHEVYRRGEMIVINKIGDWEPTRGVRITADTVLAKRRMNMHMSIIRAAAA</sequence>
<dbReference type="Gene3D" id="3.40.50.2300">
    <property type="match status" value="1"/>
</dbReference>